<accession>A0A6C0BWK8</accession>
<reference evidence="1" key="1">
    <citation type="journal article" date="2020" name="Nature">
        <title>Giant virus diversity and host interactions through global metagenomics.</title>
        <authorList>
            <person name="Schulz F."/>
            <person name="Roux S."/>
            <person name="Paez-Espino D."/>
            <person name="Jungbluth S."/>
            <person name="Walsh D.A."/>
            <person name="Denef V.J."/>
            <person name="McMahon K.D."/>
            <person name="Konstantinidis K.T."/>
            <person name="Eloe-Fadrosh E.A."/>
            <person name="Kyrpides N.C."/>
            <person name="Woyke T."/>
        </authorList>
    </citation>
    <scope>NUCLEOTIDE SEQUENCE</scope>
    <source>
        <strain evidence="1">GVMAG-M-3300020166-18</strain>
    </source>
</reference>
<dbReference type="AlphaFoldDB" id="A0A6C0BWK8"/>
<name>A0A6C0BWK8_9ZZZZ</name>
<sequence>MSFRYGKNPFKTTKNRHSIFYVDYLFDAVKDKLDTCFFHPNAKINDMVHTNTDMTYIYSSEGIFVTNKDIVYKITHLDMPVENVEVELEKGEVLKGFVDYSRENKSSKTTQIPYDNTSIELTKHTYTFSKSSDVTLVVLCEREKLNDIYFELKDNIEHPFIKQHISSLLSCIN</sequence>
<dbReference type="EMBL" id="MN739271">
    <property type="protein sequence ID" value="QHS96452.1"/>
    <property type="molecule type" value="Genomic_DNA"/>
</dbReference>
<evidence type="ECO:0000313" key="1">
    <source>
        <dbReference type="EMBL" id="QHS96452.1"/>
    </source>
</evidence>
<organism evidence="1">
    <name type="scientific">viral metagenome</name>
    <dbReference type="NCBI Taxonomy" id="1070528"/>
    <lineage>
        <taxon>unclassified sequences</taxon>
        <taxon>metagenomes</taxon>
        <taxon>organismal metagenomes</taxon>
    </lineage>
</organism>
<proteinExistence type="predicted"/>
<protein>
    <submittedName>
        <fullName evidence="1">Uncharacterized protein</fullName>
    </submittedName>
</protein>